<dbReference type="RefSeq" id="XP_040706170.1">
    <property type="nucleotide sequence ID" value="XM_040844464.1"/>
</dbReference>
<feature type="region of interest" description="Disordered" evidence="1">
    <location>
        <begin position="1"/>
        <end position="52"/>
    </location>
</feature>
<gene>
    <name evidence="3" type="ORF">ASPSYDRAFT_28007</name>
</gene>
<dbReference type="AlphaFoldDB" id="A0A1L9TSF9"/>
<keyword evidence="2" id="KW-1133">Transmembrane helix</keyword>
<dbReference type="Proteomes" id="UP000184356">
    <property type="component" value="Unassembled WGS sequence"/>
</dbReference>
<sequence>MSNSIPLGPIPRASQDSRVPTDRDRDHERPPGLDDDLPPNYEPPKEQTQMELHRRSPEALFLALFYAALVLAPWTIICVLADRPITTDHYGGATGYYDGYVRGKDPRTQYRKNERWYHAARTIQVIASVLTLPLISAICARAAVIFMQRQQSLKMPQLMTLADRGWMDLATYGRIYTMQWGHYGSPFLLFALLVSLLGLIISPIQSIFLTSQAVKTPTDQQRVNSLWDILTHVNTTAEFSSKDRNIVTIMTRAALTTATTSETHPQLWPGANASCDPFSREVYDSYKKDPCPRKGATFENISAYPDPFLAPLPANFHTGLLRQFLPRINSTSQFQSISEAEFPANCDTLPGAFFVEYTNTSQFRDTDTMQTWGLKACMPANVTASPWRATHDRHDFVEELFLDVRLDGYNAEGRDRAIHKITLATTSGYFELPNYMNGGVAGFLLDKVPAGLCDEHCEDQNAYIWEARYDKRQTDTITPPSRELQLVKNKGPLLTIALALFGEGSYIETRAKHPEYYGALIPYNGSNIDLVGACRDLVPLGHLLSSTTTYTNECITNSAGDSTDVPRLIAYWLENFLAPQNQLENAFDAAAFLATKKWFENPAVRLSYPEARRVSFDMGVDTQVPVISRAGVIVGSALLGINVLGVLMLGVYAAWSPRWTRVLDSFAMMRIGGAIARLDLVKELREVPGWMGDQMPESESVGMLGLGGPLRLRSGRKYVSLNRRPGYS</sequence>
<evidence type="ECO:0000313" key="3">
    <source>
        <dbReference type="EMBL" id="OJJ62364.1"/>
    </source>
</evidence>
<evidence type="ECO:0000256" key="1">
    <source>
        <dbReference type="SAM" id="MobiDB-lite"/>
    </source>
</evidence>
<feature type="transmembrane region" description="Helical" evidence="2">
    <location>
        <begin position="632"/>
        <end position="655"/>
    </location>
</feature>
<keyword evidence="2" id="KW-0812">Transmembrane</keyword>
<name>A0A1L9TSF9_9EURO</name>
<organism evidence="3 4">
    <name type="scientific">Aspergillus sydowii CBS 593.65</name>
    <dbReference type="NCBI Taxonomy" id="1036612"/>
    <lineage>
        <taxon>Eukaryota</taxon>
        <taxon>Fungi</taxon>
        <taxon>Dikarya</taxon>
        <taxon>Ascomycota</taxon>
        <taxon>Pezizomycotina</taxon>
        <taxon>Eurotiomycetes</taxon>
        <taxon>Eurotiomycetidae</taxon>
        <taxon>Eurotiales</taxon>
        <taxon>Aspergillaceae</taxon>
        <taxon>Aspergillus</taxon>
        <taxon>Aspergillus subgen. Nidulantes</taxon>
    </lineage>
</organism>
<dbReference type="GeneID" id="63760537"/>
<dbReference type="EMBL" id="KV878583">
    <property type="protein sequence ID" value="OJJ62364.1"/>
    <property type="molecule type" value="Genomic_DNA"/>
</dbReference>
<evidence type="ECO:0000256" key="2">
    <source>
        <dbReference type="SAM" id="Phobius"/>
    </source>
</evidence>
<feature type="compositionally biased region" description="Basic and acidic residues" evidence="1">
    <location>
        <begin position="19"/>
        <end position="32"/>
    </location>
</feature>
<feature type="transmembrane region" description="Helical" evidence="2">
    <location>
        <begin position="125"/>
        <end position="147"/>
    </location>
</feature>
<proteinExistence type="predicted"/>
<dbReference type="OrthoDB" id="5381672at2759"/>
<keyword evidence="2" id="KW-0472">Membrane</keyword>
<evidence type="ECO:0000313" key="4">
    <source>
        <dbReference type="Proteomes" id="UP000184356"/>
    </source>
</evidence>
<protein>
    <submittedName>
        <fullName evidence="3">Uncharacterized protein</fullName>
    </submittedName>
</protein>
<feature type="transmembrane region" description="Helical" evidence="2">
    <location>
        <begin position="187"/>
        <end position="208"/>
    </location>
</feature>
<feature type="transmembrane region" description="Helical" evidence="2">
    <location>
        <begin position="59"/>
        <end position="77"/>
    </location>
</feature>
<accession>A0A1L9TSF9</accession>
<keyword evidence="4" id="KW-1185">Reference proteome</keyword>
<reference evidence="4" key="1">
    <citation type="journal article" date="2017" name="Genome Biol.">
        <title>Comparative genomics reveals high biological diversity and specific adaptations in the industrially and medically important fungal genus Aspergillus.</title>
        <authorList>
            <person name="de Vries R.P."/>
            <person name="Riley R."/>
            <person name="Wiebenga A."/>
            <person name="Aguilar-Osorio G."/>
            <person name="Amillis S."/>
            <person name="Uchima C.A."/>
            <person name="Anderluh G."/>
            <person name="Asadollahi M."/>
            <person name="Askin M."/>
            <person name="Barry K."/>
            <person name="Battaglia E."/>
            <person name="Bayram O."/>
            <person name="Benocci T."/>
            <person name="Braus-Stromeyer S.A."/>
            <person name="Caldana C."/>
            <person name="Canovas D."/>
            <person name="Cerqueira G.C."/>
            <person name="Chen F."/>
            <person name="Chen W."/>
            <person name="Choi C."/>
            <person name="Clum A."/>
            <person name="Dos Santos R.A."/>
            <person name="Damasio A.R."/>
            <person name="Diallinas G."/>
            <person name="Emri T."/>
            <person name="Fekete E."/>
            <person name="Flipphi M."/>
            <person name="Freyberg S."/>
            <person name="Gallo A."/>
            <person name="Gournas C."/>
            <person name="Habgood R."/>
            <person name="Hainaut M."/>
            <person name="Harispe M.L."/>
            <person name="Henrissat B."/>
            <person name="Hilden K.S."/>
            <person name="Hope R."/>
            <person name="Hossain A."/>
            <person name="Karabika E."/>
            <person name="Karaffa L."/>
            <person name="Karanyi Z."/>
            <person name="Krasevec N."/>
            <person name="Kuo A."/>
            <person name="Kusch H."/>
            <person name="LaButti K."/>
            <person name="Lagendijk E.L."/>
            <person name="Lapidus A."/>
            <person name="Levasseur A."/>
            <person name="Lindquist E."/>
            <person name="Lipzen A."/>
            <person name="Logrieco A.F."/>
            <person name="MacCabe A."/>
            <person name="Maekelae M.R."/>
            <person name="Malavazi I."/>
            <person name="Melin P."/>
            <person name="Meyer V."/>
            <person name="Mielnichuk N."/>
            <person name="Miskei M."/>
            <person name="Molnar A.P."/>
            <person name="Mule G."/>
            <person name="Ngan C.Y."/>
            <person name="Orejas M."/>
            <person name="Orosz E."/>
            <person name="Ouedraogo J.P."/>
            <person name="Overkamp K.M."/>
            <person name="Park H.-S."/>
            <person name="Perrone G."/>
            <person name="Piumi F."/>
            <person name="Punt P.J."/>
            <person name="Ram A.F."/>
            <person name="Ramon A."/>
            <person name="Rauscher S."/>
            <person name="Record E."/>
            <person name="Riano-Pachon D.M."/>
            <person name="Robert V."/>
            <person name="Roehrig J."/>
            <person name="Ruller R."/>
            <person name="Salamov A."/>
            <person name="Salih N.S."/>
            <person name="Samson R.A."/>
            <person name="Sandor E."/>
            <person name="Sanguinetti M."/>
            <person name="Schuetze T."/>
            <person name="Sepcic K."/>
            <person name="Shelest E."/>
            <person name="Sherlock G."/>
            <person name="Sophianopoulou V."/>
            <person name="Squina F.M."/>
            <person name="Sun H."/>
            <person name="Susca A."/>
            <person name="Todd R.B."/>
            <person name="Tsang A."/>
            <person name="Unkles S.E."/>
            <person name="van de Wiele N."/>
            <person name="van Rossen-Uffink D."/>
            <person name="Oliveira J.V."/>
            <person name="Vesth T.C."/>
            <person name="Visser J."/>
            <person name="Yu J.-H."/>
            <person name="Zhou M."/>
            <person name="Andersen M.R."/>
            <person name="Archer D.B."/>
            <person name="Baker S.E."/>
            <person name="Benoit I."/>
            <person name="Brakhage A.A."/>
            <person name="Braus G.H."/>
            <person name="Fischer R."/>
            <person name="Frisvad J.C."/>
            <person name="Goldman G.H."/>
            <person name="Houbraken J."/>
            <person name="Oakley B."/>
            <person name="Pocsi I."/>
            <person name="Scazzocchio C."/>
            <person name="Seiboth B."/>
            <person name="vanKuyk P.A."/>
            <person name="Wortman J."/>
            <person name="Dyer P.S."/>
            <person name="Grigoriev I.V."/>
        </authorList>
    </citation>
    <scope>NUCLEOTIDE SEQUENCE [LARGE SCALE GENOMIC DNA]</scope>
    <source>
        <strain evidence="4">CBS 593.65</strain>
    </source>
</reference>
<dbReference type="VEuPathDB" id="FungiDB:ASPSYDRAFT_28007"/>